<keyword evidence="1" id="KW-0812">Transmembrane</keyword>
<keyword evidence="3" id="KW-1185">Reference proteome</keyword>
<evidence type="ECO:0000313" key="2">
    <source>
        <dbReference type="EMBL" id="QFF98820.1"/>
    </source>
</evidence>
<evidence type="ECO:0000256" key="1">
    <source>
        <dbReference type="SAM" id="Phobius"/>
    </source>
</evidence>
<protein>
    <submittedName>
        <fullName evidence="2">Uncharacterized protein</fullName>
    </submittedName>
</protein>
<dbReference type="Proteomes" id="UP000325517">
    <property type="component" value="Chromosome"/>
</dbReference>
<keyword evidence="1" id="KW-0472">Membrane</keyword>
<dbReference type="EMBL" id="CP031223">
    <property type="protein sequence ID" value="QFF98820.1"/>
    <property type="molecule type" value="Genomic_DNA"/>
</dbReference>
<feature type="transmembrane region" description="Helical" evidence="1">
    <location>
        <begin position="226"/>
        <end position="243"/>
    </location>
</feature>
<feature type="transmembrane region" description="Helical" evidence="1">
    <location>
        <begin position="191"/>
        <end position="210"/>
    </location>
</feature>
<dbReference type="AlphaFoldDB" id="A0A5J6SLF2"/>
<feature type="transmembrane region" description="Helical" evidence="1">
    <location>
        <begin position="6"/>
        <end position="26"/>
    </location>
</feature>
<organism evidence="2 3">
    <name type="scientific">Psychrobacillus glaciei</name>
    <dbReference type="NCBI Taxonomy" id="2283160"/>
    <lineage>
        <taxon>Bacteria</taxon>
        <taxon>Bacillati</taxon>
        <taxon>Bacillota</taxon>
        <taxon>Bacilli</taxon>
        <taxon>Bacillales</taxon>
        <taxon>Bacillaceae</taxon>
        <taxon>Psychrobacillus</taxon>
    </lineage>
</organism>
<reference evidence="2 3" key="1">
    <citation type="submission" date="2018-07" db="EMBL/GenBank/DDBJ databases">
        <title>Complete genome sequence of Psychrobacillus sp. PB01, isolated from iceberg, and comparative genome analysis of Psychrobacillus strains.</title>
        <authorList>
            <person name="Lee P.C."/>
        </authorList>
    </citation>
    <scope>NUCLEOTIDE SEQUENCE [LARGE SCALE GENOMIC DNA]</scope>
    <source>
        <strain evidence="2 3">PB01</strain>
    </source>
</reference>
<feature type="transmembrane region" description="Helical" evidence="1">
    <location>
        <begin position="65"/>
        <end position="85"/>
    </location>
</feature>
<feature type="transmembrane region" description="Helical" evidence="1">
    <location>
        <begin position="158"/>
        <end position="179"/>
    </location>
</feature>
<proteinExistence type="predicted"/>
<accession>A0A5J6SLF2</accession>
<gene>
    <name evidence="2" type="ORF">PB01_08230</name>
</gene>
<dbReference type="KEGG" id="psyo:PB01_08230"/>
<feature type="transmembrane region" description="Helical" evidence="1">
    <location>
        <begin position="97"/>
        <end position="117"/>
    </location>
</feature>
<keyword evidence="1" id="KW-1133">Transmembrane helix</keyword>
<name>A0A5J6SLF2_9BACI</name>
<feature type="transmembrane region" description="Helical" evidence="1">
    <location>
        <begin position="38"/>
        <end position="59"/>
    </location>
</feature>
<evidence type="ECO:0000313" key="3">
    <source>
        <dbReference type="Proteomes" id="UP000325517"/>
    </source>
</evidence>
<sequence>MFFIIYLNFICLLICLPIIASFYSWNKVLKIIFDSLKYLLRVLLLLVTIVIVLLMQLIAIVSTRIITPIVLGLLLYIFIFIALNQFEITRQYIQNDYYFKTVGYLVFTLFFFTYAHLPLFKKIYILSLFGLNKILNTEPTTKAIEKEQAKIHQNLLSIHIYILLLTTYIFFNVIDFLGFSNQKVIDKITESTFHLISLFNLSDGLVYRFVDDLLISLTFLLNGSKFITEALLTFVIIDTLVTYRKHLKKRIVI</sequence>